<dbReference type="OrthoDB" id="6144164at2759"/>
<accession>A0A8J1U586</accession>
<evidence type="ECO:0000256" key="2">
    <source>
        <dbReference type="ARBA" id="ARBA00023180"/>
    </source>
</evidence>
<dbReference type="PANTHER" id="PTHR23412">
    <property type="entry name" value="STEREOCILIN RELATED"/>
    <property type="match status" value="1"/>
</dbReference>
<dbReference type="GO" id="GO:0009986">
    <property type="term" value="C:cell surface"/>
    <property type="evidence" value="ECO:0007669"/>
    <property type="project" value="TreeGrafter"/>
</dbReference>
<dbReference type="PANTHER" id="PTHR23412:SF17">
    <property type="entry name" value="OTOANCORIN"/>
    <property type="match status" value="1"/>
</dbReference>
<comment type="caution">
    <text evidence="3">The sequence shown here is derived from an EMBL/GenBank/DDBJ whole genome shotgun (WGS) entry which is preliminary data.</text>
</comment>
<organism evidence="3 4">
    <name type="scientific">Owenia fusiformis</name>
    <name type="common">Polychaete worm</name>
    <dbReference type="NCBI Taxonomy" id="6347"/>
    <lineage>
        <taxon>Eukaryota</taxon>
        <taxon>Metazoa</taxon>
        <taxon>Spiralia</taxon>
        <taxon>Lophotrochozoa</taxon>
        <taxon>Annelida</taxon>
        <taxon>Polychaeta</taxon>
        <taxon>Sedentaria</taxon>
        <taxon>Canalipalpata</taxon>
        <taxon>Sabellida</taxon>
        <taxon>Oweniida</taxon>
        <taxon>Oweniidae</taxon>
        <taxon>Owenia</taxon>
    </lineage>
</organism>
<keyword evidence="2" id="KW-0325">Glycoprotein</keyword>
<dbReference type="Proteomes" id="UP000749559">
    <property type="component" value="Unassembled WGS sequence"/>
</dbReference>
<keyword evidence="1" id="KW-0732">Signal</keyword>
<evidence type="ECO:0000313" key="4">
    <source>
        <dbReference type="Proteomes" id="UP000749559"/>
    </source>
</evidence>
<name>A0A8J1U586_OWEFU</name>
<evidence type="ECO:0000313" key="3">
    <source>
        <dbReference type="EMBL" id="CAH1795263.1"/>
    </source>
</evidence>
<reference evidence="3" key="1">
    <citation type="submission" date="2022-03" db="EMBL/GenBank/DDBJ databases">
        <authorList>
            <person name="Martin C."/>
        </authorList>
    </citation>
    <scope>NUCLEOTIDE SEQUENCE</scope>
</reference>
<proteinExistence type="predicted"/>
<protein>
    <submittedName>
        <fullName evidence="3">Uncharacterized protein</fullName>
    </submittedName>
</protein>
<sequence>MKTTVSTGVILLCLYLGCVSAVSIGRARRQLPGSDGGSFWDKLDDELTDAVDGALEQLDCGGQLCDTFLDTFDDAQKGLFRELEGLGDTFKFVEDDVMQLSPQERQEVQELNQKKSQFGFSTFKDQSMEKELLDDAIRHLSEESEEMRDAILNMTKKPELFTPEIAMDVDMDMLCFMNLTELKAAANVMTNESRAVMCARSAKTEDMQPCAAQRIAEIVDCGEYFNKLQVKPRGAAAEACLYGILQRADFDIANFTDADWDQAMLCIDGLEAEMIMQIPLPIIKRNICKLSGLLRPSEMEKEVNLEDLDFTEFMTNKTKVQITKAAMNEKAKMAQMAKANKPNFDSEYFNRCDKDDYECLEEKVEDLGVSPDVLGALVQRVTNILRQENVQAFPDEMLRCFAPFFMEFKPTDILAMPDAALFKFADFFVDIEFDEFTQIEVVERLKAALPPIDTWDKDMIIDLFKNVKLDVGIMEGLNASGGLLEAIKDTNFPEFEDEADGFLLGKIVRGVEQFINAENMTADDIVDIKKVLPIMGISIFEKLNDTALFDVFENISDVTGWPDDLGRDMAKFAIKKMGGANNLDSGKFGKLGSLGGYMNTDEIDMLSDDVISDNLDSLNNLRLSKAGQKKLLKKMESAGGNLLENAVQNGTVGKLMKKLPLKKLKELGGSALGFQPESRPMDIECDKSTCKEMFKMTKANGLGEISQNARKYNMKTIKNMGKVACGMGCPEIIGLPKKRETFKIVKHMGELRCLGEVEQKCMAYKIKSMMEFNNQTKLNQFATRENIKSVSQFFKFFNASDLRKLPQQRCYDILSGMGREDFSKVRRSQLTELKNFALSCKNKEDGNSSITTDDMMLIGDIACGMEEKDVARFSVEAITDMLFKWQARCVIQPHIVRALLNKVKMTLNISAGDLTQKEMVQLGAFMTYLEPSDFAQLNRTEVRKAIPRLMKQFQAFEGMRKLREHNYVMDLNSTETADLLAGRDAIYGAILDGITSDGQSRKKRSGSSLTCSEIKMLDDAAAQMTTTQLSNLADSDFVDCAATMGSNEGWSQEQKVALSEVAGRETVWGSHSTWDNDDIAKAGIMTQGLSAANIAMLNITSVDTLASLGQYSGWEATQLEAGFTAFLTNTKGGSIGSVDSTDLGSMGEFGCGATVSEIGSMSTAYAEASSDVGSLTSCSSEQQAAYATLAVSAFGSNVTAWSESDVASVGNMVGGLSESDLTKLTETQIQAMSPASVSSIPAAKFSALSATQVGAMSSSQAASISADQQANMNSDALSALGNSGGNIVVQDNGLTTGAPGGGAGPGGNGAGPVSISLAAIITLLIAAFIM</sequence>
<gene>
    <name evidence="3" type="ORF">OFUS_LOCUS19830</name>
</gene>
<evidence type="ECO:0000256" key="1">
    <source>
        <dbReference type="ARBA" id="ARBA00022729"/>
    </source>
</evidence>
<dbReference type="GO" id="GO:0007160">
    <property type="term" value="P:cell-matrix adhesion"/>
    <property type="evidence" value="ECO:0007669"/>
    <property type="project" value="TreeGrafter"/>
</dbReference>
<dbReference type="EMBL" id="CAIIXF020000009">
    <property type="protein sequence ID" value="CAH1795263.1"/>
    <property type="molecule type" value="Genomic_DNA"/>
</dbReference>
<keyword evidence="4" id="KW-1185">Reference proteome</keyword>
<dbReference type="InterPro" id="IPR026664">
    <property type="entry name" value="Stereocilin-rel"/>
</dbReference>